<sequence length="332" mass="37189">MCKMTFVNWRHFLSIFLLITSLVGLSKSTLASELVLGQDSLHALFTEVDELSKIFKDGSEKHKESFNTLLEHATRSFDVKGYKWMMDNGLFSIYKFKCAVTNNSSTMRFTQAISHPLFNKPHCDKGRWVSPTNTFNGMNAKFPGGPLRGTSGYDLTRWMSGMFEHVRTPASAMEPGLANIKVQAFHQVKGTLQSVIAVMVDLIPPMLLGMPLPCLPMLTGQNCLGSVLYPIPAADFTMADTRVQGTMTSWVFLHGLYNTTDAPLDLYGKVKVPTSPIQEAAKEQELKFQLHDSLIKSLDFEFQKDTHVPCKCEEIRDSCKLLDAYPIYVGLI</sequence>
<dbReference type="GeneID" id="94334528"/>
<feature type="chain" id="PRO_5041973824" evidence="1">
    <location>
        <begin position="32"/>
        <end position="332"/>
    </location>
</feature>
<evidence type="ECO:0000256" key="1">
    <source>
        <dbReference type="SAM" id="SignalP"/>
    </source>
</evidence>
<dbReference type="Proteomes" id="UP001214638">
    <property type="component" value="Unassembled WGS sequence"/>
</dbReference>
<keyword evidence="3" id="KW-1185">Reference proteome</keyword>
<dbReference type="KEGG" id="bdw:94334528"/>
<dbReference type="RefSeq" id="XP_067804073.1">
    <property type="nucleotide sequence ID" value="XM_067945282.1"/>
</dbReference>
<keyword evidence="1" id="KW-0732">Signal</keyword>
<evidence type="ECO:0000313" key="2">
    <source>
        <dbReference type="EMBL" id="KAK2197231.1"/>
    </source>
</evidence>
<protein>
    <submittedName>
        <fullName evidence="2">Uncharacterized protein</fullName>
    </submittedName>
</protein>
<organism evidence="2 3">
    <name type="scientific">Babesia duncani</name>
    <dbReference type="NCBI Taxonomy" id="323732"/>
    <lineage>
        <taxon>Eukaryota</taxon>
        <taxon>Sar</taxon>
        <taxon>Alveolata</taxon>
        <taxon>Apicomplexa</taxon>
        <taxon>Aconoidasida</taxon>
        <taxon>Piroplasmida</taxon>
        <taxon>Babesiidae</taxon>
        <taxon>Babesia</taxon>
    </lineage>
</organism>
<evidence type="ECO:0000313" key="3">
    <source>
        <dbReference type="Proteomes" id="UP001214638"/>
    </source>
</evidence>
<proteinExistence type="predicted"/>
<feature type="signal peptide" evidence="1">
    <location>
        <begin position="1"/>
        <end position="31"/>
    </location>
</feature>
<dbReference type="AlphaFoldDB" id="A0AAD9UPQ7"/>
<accession>A0AAD9UPQ7</accession>
<reference evidence="2" key="1">
    <citation type="journal article" date="2023" name="Nat. Microbiol.">
        <title>Babesia duncani multi-omics identifies virulence factors and drug targets.</title>
        <authorList>
            <person name="Singh P."/>
            <person name="Lonardi S."/>
            <person name="Liang Q."/>
            <person name="Vydyam P."/>
            <person name="Khabirova E."/>
            <person name="Fang T."/>
            <person name="Gihaz S."/>
            <person name="Thekkiniath J."/>
            <person name="Munshi M."/>
            <person name="Abel S."/>
            <person name="Ciampossin L."/>
            <person name="Batugedara G."/>
            <person name="Gupta M."/>
            <person name="Lu X.M."/>
            <person name="Lenz T."/>
            <person name="Chakravarty S."/>
            <person name="Cornillot E."/>
            <person name="Hu Y."/>
            <person name="Ma W."/>
            <person name="Gonzalez L.M."/>
            <person name="Sanchez S."/>
            <person name="Estrada K."/>
            <person name="Sanchez-Flores A."/>
            <person name="Montero E."/>
            <person name="Harb O.S."/>
            <person name="Le Roch K.G."/>
            <person name="Mamoun C.B."/>
        </authorList>
    </citation>
    <scope>NUCLEOTIDE SEQUENCE</scope>
    <source>
        <strain evidence="2">WA1</strain>
    </source>
</reference>
<dbReference type="EMBL" id="JALLKP010000001">
    <property type="protein sequence ID" value="KAK2197231.1"/>
    <property type="molecule type" value="Genomic_DNA"/>
</dbReference>
<gene>
    <name evidence="2" type="ORF">BdWA1_000230</name>
</gene>
<name>A0AAD9UPQ7_9APIC</name>
<comment type="caution">
    <text evidence="2">The sequence shown here is derived from an EMBL/GenBank/DDBJ whole genome shotgun (WGS) entry which is preliminary data.</text>
</comment>